<accession>A0A4S4MPL6</accession>
<keyword evidence="6" id="KW-1133">Transmembrane helix</keyword>
<dbReference type="PROSITE" id="PS50089">
    <property type="entry name" value="ZF_RING_2"/>
    <property type="match status" value="1"/>
</dbReference>
<evidence type="ECO:0000256" key="3">
    <source>
        <dbReference type="ARBA" id="ARBA00022833"/>
    </source>
</evidence>
<dbReference type="EMBL" id="SGPM01000273">
    <property type="protein sequence ID" value="THH27178.1"/>
    <property type="molecule type" value="Genomic_DNA"/>
</dbReference>
<dbReference type="InterPro" id="IPR017907">
    <property type="entry name" value="Znf_RING_CS"/>
</dbReference>
<evidence type="ECO:0000313" key="9">
    <source>
        <dbReference type="Proteomes" id="UP000308730"/>
    </source>
</evidence>
<protein>
    <recommendedName>
        <fullName evidence="7">RING-type domain-containing protein</fullName>
    </recommendedName>
</protein>
<dbReference type="PROSITE" id="PS00518">
    <property type="entry name" value="ZF_RING_1"/>
    <property type="match status" value="1"/>
</dbReference>
<dbReference type="OrthoDB" id="6105938at2759"/>
<reference evidence="8 9" key="1">
    <citation type="submission" date="2019-02" db="EMBL/GenBank/DDBJ databases">
        <title>Genome sequencing of the rare red list fungi Antrodiella citrinella (Flaviporus citrinellus).</title>
        <authorList>
            <person name="Buettner E."/>
            <person name="Kellner H."/>
        </authorList>
    </citation>
    <scope>NUCLEOTIDE SEQUENCE [LARGE SCALE GENOMIC DNA]</scope>
    <source>
        <strain evidence="8 9">DSM 108506</strain>
    </source>
</reference>
<name>A0A4S4MPL6_9APHY</name>
<organism evidence="8 9">
    <name type="scientific">Antrodiella citrinella</name>
    <dbReference type="NCBI Taxonomy" id="2447956"/>
    <lineage>
        <taxon>Eukaryota</taxon>
        <taxon>Fungi</taxon>
        <taxon>Dikarya</taxon>
        <taxon>Basidiomycota</taxon>
        <taxon>Agaricomycotina</taxon>
        <taxon>Agaricomycetes</taxon>
        <taxon>Polyporales</taxon>
        <taxon>Steccherinaceae</taxon>
        <taxon>Antrodiella</taxon>
    </lineage>
</organism>
<dbReference type="SMART" id="SM00184">
    <property type="entry name" value="RING"/>
    <property type="match status" value="1"/>
</dbReference>
<keyword evidence="1" id="KW-0479">Metal-binding</keyword>
<evidence type="ECO:0000256" key="5">
    <source>
        <dbReference type="SAM" id="Coils"/>
    </source>
</evidence>
<evidence type="ECO:0000313" key="8">
    <source>
        <dbReference type="EMBL" id="THH27178.1"/>
    </source>
</evidence>
<keyword evidence="2 4" id="KW-0863">Zinc-finger</keyword>
<keyword evidence="6" id="KW-0812">Transmembrane</keyword>
<keyword evidence="5" id="KW-0175">Coiled coil</keyword>
<dbReference type="InterPro" id="IPR018957">
    <property type="entry name" value="Znf_C3HC4_RING-type"/>
</dbReference>
<evidence type="ECO:0000256" key="6">
    <source>
        <dbReference type="SAM" id="Phobius"/>
    </source>
</evidence>
<dbReference type="Pfam" id="PF00097">
    <property type="entry name" value="zf-C3HC4"/>
    <property type="match status" value="1"/>
</dbReference>
<dbReference type="AlphaFoldDB" id="A0A4S4MPL6"/>
<feature type="domain" description="RING-type" evidence="7">
    <location>
        <begin position="7"/>
        <end position="54"/>
    </location>
</feature>
<feature type="coiled-coil region" evidence="5">
    <location>
        <begin position="204"/>
        <end position="231"/>
    </location>
</feature>
<keyword evidence="9" id="KW-1185">Reference proteome</keyword>
<sequence>MSVDVSCQVCLKTRELTFIRVLPRCGHGFCKPCIDKLSVKAHTSQTESTCPTCQQTFEQWEPIKVALDPPYGPIPMPHADFIETAGVDLGPLVSLFSEGSNLKAELMQILVRMHTGEESGTAGKKTTYEEFRKDYDDLVSRVKITLGKLEIATCHEHCVWTAWKRVFCGLLRLFLVCSWCNEQVAHDYLIKSEEMSLELLAKTQQGHETAIKEVQDNNKEVKREYHDLQYESELQLQKNLQTIATLRQTRDRLAWVIMAILFGTICFVLFVEPSVICRSRVCRY</sequence>
<keyword evidence="6" id="KW-0472">Membrane</keyword>
<evidence type="ECO:0000256" key="2">
    <source>
        <dbReference type="ARBA" id="ARBA00022771"/>
    </source>
</evidence>
<proteinExistence type="predicted"/>
<keyword evidence="3" id="KW-0862">Zinc</keyword>
<evidence type="ECO:0000256" key="4">
    <source>
        <dbReference type="PROSITE-ProRule" id="PRU00175"/>
    </source>
</evidence>
<gene>
    <name evidence="8" type="ORF">EUX98_g7005</name>
</gene>
<dbReference type="Gene3D" id="3.30.40.10">
    <property type="entry name" value="Zinc/RING finger domain, C3HC4 (zinc finger)"/>
    <property type="match status" value="1"/>
</dbReference>
<comment type="caution">
    <text evidence="8">The sequence shown here is derived from an EMBL/GenBank/DDBJ whole genome shotgun (WGS) entry which is preliminary data.</text>
</comment>
<dbReference type="InterPro" id="IPR001841">
    <property type="entry name" value="Znf_RING"/>
</dbReference>
<feature type="transmembrane region" description="Helical" evidence="6">
    <location>
        <begin position="253"/>
        <end position="271"/>
    </location>
</feature>
<dbReference type="InterPro" id="IPR013083">
    <property type="entry name" value="Znf_RING/FYVE/PHD"/>
</dbReference>
<evidence type="ECO:0000256" key="1">
    <source>
        <dbReference type="ARBA" id="ARBA00022723"/>
    </source>
</evidence>
<dbReference type="GO" id="GO:0008270">
    <property type="term" value="F:zinc ion binding"/>
    <property type="evidence" value="ECO:0007669"/>
    <property type="project" value="UniProtKB-KW"/>
</dbReference>
<evidence type="ECO:0000259" key="7">
    <source>
        <dbReference type="PROSITE" id="PS50089"/>
    </source>
</evidence>
<dbReference type="SUPFAM" id="SSF57850">
    <property type="entry name" value="RING/U-box"/>
    <property type="match status" value="1"/>
</dbReference>
<dbReference type="Proteomes" id="UP000308730">
    <property type="component" value="Unassembled WGS sequence"/>
</dbReference>